<feature type="signal peptide" evidence="2">
    <location>
        <begin position="1"/>
        <end position="31"/>
    </location>
</feature>
<evidence type="ECO:0008006" key="5">
    <source>
        <dbReference type="Google" id="ProtNLM"/>
    </source>
</evidence>
<sequence>MARFGKCSPGMFRLLLALVLVAAAWTSPAFAQDQPQQSAPANQGQKPAGESPAATQAQTAPQEQAKPSTQEEPAKEEVKITPQQAEELFHSVDEILQFDSKQTGLPIKKEVKRKLTSRDEVVSYLNKHLDDEDAQRLRRSELVLKKFGLLPRDFNLETFLVALLREEIAGYYDPKTKTVNLLDWVPMEEQEPVMAHELTHALQDQSVGLQKWLRRGEKDLGEIKKDPTPADIENDEMDDAREAVIEGQAQAMMLQYALAPVGRSLTDSPQLVEAMEEETLTGTPGTKVFNEAPIFMKDSLTFPYSYGMEFVVKLLQKGGKERAFAAVLRDPPHTTRQIMQPETYLSGEKIEPMAVPDFKRDFKDYQKFDIGAMGEFDVAMLVEQYAGKPLSKQMYPEWRGGYYYAARPKADATAPLSLLYVSRWSSAEKAAEFAAIYAQSLKQRYQKADEIGDPSSDKSASDRSVSDKSVTQESLTEGAEIKIDPLKGRHAWTTEEGAVVIEEQGDMVFVSESLDAATTAALEKEVFGK</sequence>
<proteinExistence type="predicted"/>
<accession>A0A2U3K956</accession>
<feature type="chain" id="PRO_5015557372" description="DUF4157 domain-containing protein" evidence="2">
    <location>
        <begin position="32"/>
        <end position="529"/>
    </location>
</feature>
<organism evidence="3 4">
    <name type="scientific">Candidatus Sulfotelmatobacter kueseliae</name>
    <dbReference type="NCBI Taxonomy" id="2042962"/>
    <lineage>
        <taxon>Bacteria</taxon>
        <taxon>Pseudomonadati</taxon>
        <taxon>Acidobacteriota</taxon>
        <taxon>Terriglobia</taxon>
        <taxon>Terriglobales</taxon>
        <taxon>Candidatus Korobacteraceae</taxon>
        <taxon>Candidatus Sulfotelmatobacter</taxon>
    </lineage>
</organism>
<evidence type="ECO:0000313" key="4">
    <source>
        <dbReference type="Proteomes" id="UP000238701"/>
    </source>
</evidence>
<reference evidence="4" key="1">
    <citation type="submission" date="2018-02" db="EMBL/GenBank/DDBJ databases">
        <authorList>
            <person name="Hausmann B."/>
        </authorList>
    </citation>
    <scope>NUCLEOTIDE SEQUENCE [LARGE SCALE GENOMIC DNA]</scope>
    <source>
        <strain evidence="4">Peat soil MAG SbA1</strain>
    </source>
</reference>
<evidence type="ECO:0000256" key="1">
    <source>
        <dbReference type="SAM" id="MobiDB-lite"/>
    </source>
</evidence>
<feature type="compositionally biased region" description="Low complexity" evidence="1">
    <location>
        <begin position="52"/>
        <end position="65"/>
    </location>
</feature>
<gene>
    <name evidence="3" type="ORF">SBA1_150027</name>
</gene>
<protein>
    <recommendedName>
        <fullName evidence="5">DUF4157 domain-containing protein</fullName>
    </recommendedName>
</protein>
<dbReference type="EMBL" id="OMOD01000057">
    <property type="protein sequence ID" value="SPF36173.1"/>
    <property type="molecule type" value="Genomic_DNA"/>
</dbReference>
<evidence type="ECO:0000256" key="2">
    <source>
        <dbReference type="SAM" id="SignalP"/>
    </source>
</evidence>
<keyword evidence="2" id="KW-0732">Signal</keyword>
<name>A0A2U3K956_9BACT</name>
<feature type="compositionally biased region" description="Basic and acidic residues" evidence="1">
    <location>
        <begin position="448"/>
        <end position="466"/>
    </location>
</feature>
<dbReference type="AlphaFoldDB" id="A0A2U3K956"/>
<feature type="compositionally biased region" description="Polar residues" evidence="1">
    <location>
        <begin position="33"/>
        <end position="45"/>
    </location>
</feature>
<feature type="region of interest" description="Disordered" evidence="1">
    <location>
        <begin position="448"/>
        <end position="479"/>
    </location>
</feature>
<dbReference type="Proteomes" id="UP000238701">
    <property type="component" value="Unassembled WGS sequence"/>
</dbReference>
<evidence type="ECO:0000313" key="3">
    <source>
        <dbReference type="EMBL" id="SPF36173.1"/>
    </source>
</evidence>
<feature type="region of interest" description="Disordered" evidence="1">
    <location>
        <begin position="32"/>
        <end position="80"/>
    </location>
</feature>